<evidence type="ECO:0000313" key="2">
    <source>
        <dbReference type="WBParaSite" id="Minc3s02454g30129"/>
    </source>
</evidence>
<proteinExistence type="predicted"/>
<protein>
    <submittedName>
        <fullName evidence="2">Uncharacterized protein</fullName>
    </submittedName>
</protein>
<keyword evidence="1" id="KW-1185">Reference proteome</keyword>
<dbReference type="WBParaSite" id="Minc3s02454g30129">
    <property type="protein sequence ID" value="Minc3s02454g30129"/>
    <property type="gene ID" value="Minc3s02454g30129"/>
</dbReference>
<dbReference type="AlphaFoldDB" id="A0A914MR29"/>
<dbReference type="Proteomes" id="UP000887563">
    <property type="component" value="Unplaced"/>
</dbReference>
<evidence type="ECO:0000313" key="1">
    <source>
        <dbReference type="Proteomes" id="UP000887563"/>
    </source>
</evidence>
<accession>A0A914MR29</accession>
<reference evidence="2" key="1">
    <citation type="submission" date="2022-11" db="UniProtKB">
        <authorList>
            <consortium name="WormBaseParasite"/>
        </authorList>
    </citation>
    <scope>IDENTIFICATION</scope>
</reference>
<name>A0A914MR29_MELIC</name>
<sequence>MFWPIRQVLETKVVEECRKSVFSLNSPTAANFGLLLFSYFTSVQICISDLSNCPSLPPAQLVLAGSEWQAEGAGLSEGQKRSGERWWVVDLILLIILEDMNVDDSFLPPPIISTLFELLFKEERKKAANERRFLLKLFSLF</sequence>
<organism evidence="1 2">
    <name type="scientific">Meloidogyne incognita</name>
    <name type="common">Southern root-knot nematode worm</name>
    <name type="synonym">Oxyuris incognita</name>
    <dbReference type="NCBI Taxonomy" id="6306"/>
    <lineage>
        <taxon>Eukaryota</taxon>
        <taxon>Metazoa</taxon>
        <taxon>Ecdysozoa</taxon>
        <taxon>Nematoda</taxon>
        <taxon>Chromadorea</taxon>
        <taxon>Rhabditida</taxon>
        <taxon>Tylenchina</taxon>
        <taxon>Tylenchomorpha</taxon>
        <taxon>Tylenchoidea</taxon>
        <taxon>Meloidogynidae</taxon>
        <taxon>Meloidogyninae</taxon>
        <taxon>Meloidogyne</taxon>
        <taxon>Meloidogyne incognita group</taxon>
    </lineage>
</organism>